<protein>
    <submittedName>
        <fullName evidence="3">Uncharacterized protein</fullName>
    </submittedName>
</protein>
<evidence type="ECO:0000256" key="2">
    <source>
        <dbReference type="SAM" id="Coils"/>
    </source>
</evidence>
<dbReference type="OMA" id="VEVGVCC"/>
<name>A0A8S1WK19_PAROT</name>
<feature type="coiled-coil region" evidence="2">
    <location>
        <begin position="104"/>
        <end position="181"/>
    </location>
</feature>
<dbReference type="PANTHER" id="PTHR23160">
    <property type="entry name" value="SYNAPTONEMAL COMPLEX PROTEIN-RELATED"/>
    <property type="match status" value="1"/>
</dbReference>
<accession>A0A8S1WK19</accession>
<evidence type="ECO:0000256" key="1">
    <source>
        <dbReference type="ARBA" id="ARBA00023054"/>
    </source>
</evidence>
<organism evidence="3 4">
    <name type="scientific">Paramecium octaurelia</name>
    <dbReference type="NCBI Taxonomy" id="43137"/>
    <lineage>
        <taxon>Eukaryota</taxon>
        <taxon>Sar</taxon>
        <taxon>Alveolata</taxon>
        <taxon>Ciliophora</taxon>
        <taxon>Intramacronucleata</taxon>
        <taxon>Oligohymenophorea</taxon>
        <taxon>Peniculida</taxon>
        <taxon>Parameciidae</taxon>
        <taxon>Paramecium</taxon>
    </lineage>
</organism>
<feature type="coiled-coil region" evidence="2">
    <location>
        <begin position="603"/>
        <end position="633"/>
    </location>
</feature>
<dbReference type="OrthoDB" id="10410023at2759"/>
<reference evidence="3" key="1">
    <citation type="submission" date="2021-01" db="EMBL/GenBank/DDBJ databases">
        <authorList>
            <consortium name="Genoscope - CEA"/>
            <person name="William W."/>
        </authorList>
    </citation>
    <scope>NUCLEOTIDE SEQUENCE</scope>
</reference>
<evidence type="ECO:0000313" key="3">
    <source>
        <dbReference type="EMBL" id="CAD8190424.1"/>
    </source>
</evidence>
<keyword evidence="4" id="KW-1185">Reference proteome</keyword>
<sequence length="653" mass="77505">MKRQDSIHNIQYSGNKFKVSSKQSPLLSEQVIKQKTRNINIKTQTKYEDQDTSTFNIFQVQAWNSDQFSNTPFLKSTINNQQNEIFTLKQKLLFQQNLVKITSVKELQTQIQNYFDETTELKRKLNEALNSQYEPQRQQNQGHISKIKEQKQEIESLQKEIQKLQQQVKQLSEQLSQNCNQWEQLQMAKQHQRENSTLIQNRIVIKEIQSEGENVDKYVQAIKEKDSKIQELQANLANQNAQINQQRQQMKQQDLLISEKQDIIENLQQEVKNLETKLLNVQNSQKQKKKKQEDKEIKAILRFRLKRSMVEQKEILNYLLTNEDCRFFSIQSRFQKFPFFLNAEESYDITMFLLTEESPYNYKVLEKDLKFTVLKSRILHLLPQYQLLTIDEQGQLFQYISTKIINKLNYLQDTIKKIKISQKSDQEDGFCLPQQFLEAFTCILDKPLSKKEAEYLFQLNFEISNSPILINFKRLIYLFQKEPKYGINRICNLSDSFFKEEELIKIPRPSLIRNQSVVLYVSPKQINTYTHKFQQTDETELGKHKQQKALEFHRFIGVNITPTSNKVEVGVCCQKSFVIVQQNELSYNKKVKVDQENLEKVKNEQYLQQQLQKEKQIEKLQKAKSNNNQEIKNIVSLYLDQLLQDFVNLSKQD</sequence>
<gene>
    <name evidence="3" type="ORF">POCTA_138.1.T0970137</name>
</gene>
<comment type="caution">
    <text evidence="3">The sequence shown here is derived from an EMBL/GenBank/DDBJ whole genome shotgun (WGS) entry which is preliminary data.</text>
</comment>
<dbReference type="EMBL" id="CAJJDP010000096">
    <property type="protein sequence ID" value="CAD8190424.1"/>
    <property type="molecule type" value="Genomic_DNA"/>
</dbReference>
<dbReference type="Proteomes" id="UP000683925">
    <property type="component" value="Unassembled WGS sequence"/>
</dbReference>
<feature type="coiled-coil region" evidence="2">
    <location>
        <begin position="215"/>
        <end position="291"/>
    </location>
</feature>
<evidence type="ECO:0000313" key="4">
    <source>
        <dbReference type="Proteomes" id="UP000683925"/>
    </source>
</evidence>
<dbReference type="AlphaFoldDB" id="A0A8S1WK19"/>
<proteinExistence type="predicted"/>
<keyword evidence="1 2" id="KW-0175">Coiled coil</keyword>
<dbReference type="PANTHER" id="PTHR23160:SF19">
    <property type="entry name" value="MYOSIN HEAVY CHAIN-RELATED PROTEIN"/>
    <property type="match status" value="1"/>
</dbReference>